<name>A0ABQ0A531_9GAMM</name>
<dbReference type="RefSeq" id="WP_353301604.1">
    <property type="nucleotide sequence ID" value="NZ_BAABWN010000002.1"/>
</dbReference>
<evidence type="ECO:0000256" key="1">
    <source>
        <dbReference type="SAM" id="MobiDB-lite"/>
    </source>
</evidence>
<evidence type="ECO:0000313" key="2">
    <source>
        <dbReference type="EMBL" id="GAA6166752.1"/>
    </source>
</evidence>
<dbReference type="InterPro" id="IPR012434">
    <property type="entry name" value="DUF1631"/>
</dbReference>
<dbReference type="EMBL" id="BAABWN010000002">
    <property type="protein sequence ID" value="GAA6166752.1"/>
    <property type="molecule type" value="Genomic_DNA"/>
</dbReference>
<sequence>MPINDMNSTPASRNPLESSAQSNAEKQLIARLKSCQKITSDFIEDRFQTFYKALDDRIAETIREAASNAEQRYFYDVQRHLRHNVDELLRHFVGYVGEGFVKFKKGDLNTHSVSNSSNSLSLVENDELEEDIAVSSAARRADTKYVEALWALNKRFSALIGGVPVTDANNPTSPIQFCDSMRRALAILNLELKPKLIAYEEFERHYTSDLETLLLRINDYLVGEGILPDLNFHQQSATPAQQSAPVFNTDFDPNSDPAEQVAEMAQPDPEVSIQNQANLMRAIREIQNHGSNIPADPTAAPAAGAQETAVPLQSLSNFDGDFAGLTARPITGGAAGGRPMQVFSNQQLVGALQSMQEQILNIRQASVDTIQPVNVSAVTAQLSEELSKDSEDGAVDSQDMHIIELVGMLFDYMLSDDCLPDNVKALLSYLHTPYLKVAFMDSEFFEETEHPARLLLNNLAEAGVRWVSNDGSSQYDIYDKIKATVSRVLEDFKDDVKLFAELLVEFSAFTKKVLRRQELLEKRAMEKVHGEEKLREVKIRVNTEVRNRTDGKEMPSAVLLLLLQPWSDYLAFVLLRYGDDSDQWRRAIQTVDDVIWSVAPKQNPDERARQLEIQDELLDYLESGLETIGYDQAKGKKLVDALSALQRAAITKRAVEVAPAPMRSKLEAMAAKKAGKPMQSKEKLTEEESRLVESLKMIEFGTWFEFDKGRRLKVAWYNSKTSHYMLVDQTGKKVGMKTGVELARDMLARKARVIVGSTKPFFERALENIFETMNSDTAKVRAGAS</sequence>
<dbReference type="Proteomes" id="UP001465153">
    <property type="component" value="Unassembled WGS sequence"/>
</dbReference>
<keyword evidence="3" id="KW-1185">Reference proteome</keyword>
<comment type="caution">
    <text evidence="2">The sequence shown here is derived from an EMBL/GenBank/DDBJ whole genome shotgun (WGS) entry which is preliminary data.</text>
</comment>
<reference evidence="2 3" key="1">
    <citation type="submission" date="2024-04" db="EMBL/GenBank/DDBJ databases">
        <title>Draft genome sequence of Sessilibacter corallicola NBRC 116591.</title>
        <authorList>
            <person name="Miyakawa T."/>
            <person name="Kusuya Y."/>
            <person name="Miura T."/>
        </authorList>
    </citation>
    <scope>NUCLEOTIDE SEQUENCE [LARGE SCALE GENOMIC DNA]</scope>
    <source>
        <strain evidence="2 3">KU-00831-HH</strain>
    </source>
</reference>
<organism evidence="2 3">
    <name type="scientific">Sessilibacter corallicola</name>
    <dbReference type="NCBI Taxonomy" id="2904075"/>
    <lineage>
        <taxon>Bacteria</taxon>
        <taxon>Pseudomonadati</taxon>
        <taxon>Pseudomonadota</taxon>
        <taxon>Gammaproteobacteria</taxon>
        <taxon>Cellvibrionales</taxon>
        <taxon>Cellvibrionaceae</taxon>
        <taxon>Sessilibacter</taxon>
    </lineage>
</organism>
<gene>
    <name evidence="2" type="ORF">NBRC116591_05620</name>
</gene>
<feature type="region of interest" description="Disordered" evidence="1">
    <location>
        <begin position="1"/>
        <end position="22"/>
    </location>
</feature>
<dbReference type="Pfam" id="PF07793">
    <property type="entry name" value="DUF1631"/>
    <property type="match status" value="1"/>
</dbReference>
<protein>
    <submittedName>
        <fullName evidence="2">DUF1631 domain-containing protein</fullName>
    </submittedName>
</protein>
<evidence type="ECO:0000313" key="3">
    <source>
        <dbReference type="Proteomes" id="UP001465153"/>
    </source>
</evidence>
<accession>A0ABQ0A531</accession>
<proteinExistence type="predicted"/>